<name>A0ABQ2V1I8_9ACTN</name>
<evidence type="ECO:0000259" key="1">
    <source>
        <dbReference type="PROSITE" id="PS51387"/>
    </source>
</evidence>
<keyword evidence="3" id="KW-1185">Reference proteome</keyword>
<gene>
    <name evidence="2" type="ORF">GCM10010211_28330</name>
</gene>
<dbReference type="SUPFAM" id="SSF56176">
    <property type="entry name" value="FAD-binding/transporter-associated domain-like"/>
    <property type="match status" value="1"/>
</dbReference>
<dbReference type="Pfam" id="PF00941">
    <property type="entry name" value="FAD_binding_5"/>
    <property type="match status" value="1"/>
</dbReference>
<feature type="domain" description="FAD-binding PCMH-type" evidence="1">
    <location>
        <begin position="5"/>
        <end position="189"/>
    </location>
</feature>
<accession>A0ABQ2V1I8</accession>
<dbReference type="InterPro" id="IPR051312">
    <property type="entry name" value="Diverse_Substr_Oxidored"/>
</dbReference>
<dbReference type="InterPro" id="IPR036318">
    <property type="entry name" value="FAD-bd_PCMH-like_sf"/>
</dbReference>
<dbReference type="PROSITE" id="PS51387">
    <property type="entry name" value="FAD_PCMH"/>
    <property type="match status" value="1"/>
</dbReference>
<evidence type="ECO:0000313" key="2">
    <source>
        <dbReference type="EMBL" id="GGU61651.1"/>
    </source>
</evidence>
<comment type="caution">
    <text evidence="2">The sequence shown here is derived from an EMBL/GenBank/DDBJ whole genome shotgun (WGS) entry which is preliminary data.</text>
</comment>
<dbReference type="Gene3D" id="3.30.465.10">
    <property type="match status" value="1"/>
</dbReference>
<organism evidence="2 3">
    <name type="scientific">Streptomyces albospinus</name>
    <dbReference type="NCBI Taxonomy" id="285515"/>
    <lineage>
        <taxon>Bacteria</taxon>
        <taxon>Bacillati</taxon>
        <taxon>Actinomycetota</taxon>
        <taxon>Actinomycetes</taxon>
        <taxon>Kitasatosporales</taxon>
        <taxon>Streptomycetaceae</taxon>
        <taxon>Streptomyces</taxon>
    </lineage>
</organism>
<dbReference type="Proteomes" id="UP000654471">
    <property type="component" value="Unassembled WGS sequence"/>
</dbReference>
<sequence>MLRTSRADRRRVASLGGMDLNTVLEVRDARQRTPWRTGDAWLGGGTYLFSEPQPHIRRLVDLSRMGWEPVQQLPDGSLEIAATCTIAQLSRFAATFRVPAAPLFEQCCRAFLASFKIWNMATVGGNLCNGLPAGPMISLTAALDGSCLLQAQDGSLRRTKVADFITGAGRKDLGAGELLRSVTLPARALTCRTAFRQVSLYGLGRSGALVIGAHDPLDGSLAVTVTAATVRPVRLWFPTPPSAAALRGTLARAVADDEWFDDIHGLPAWRRHMALRLSEEIRSELAHGPELTRESAR</sequence>
<dbReference type="InterPro" id="IPR016169">
    <property type="entry name" value="FAD-bd_PCMH_sub2"/>
</dbReference>
<dbReference type="EMBL" id="BMRP01000008">
    <property type="protein sequence ID" value="GGU61651.1"/>
    <property type="molecule type" value="Genomic_DNA"/>
</dbReference>
<reference evidence="3" key="1">
    <citation type="journal article" date="2019" name="Int. J. Syst. Evol. Microbiol.">
        <title>The Global Catalogue of Microorganisms (GCM) 10K type strain sequencing project: providing services to taxonomists for standard genome sequencing and annotation.</title>
        <authorList>
            <consortium name="The Broad Institute Genomics Platform"/>
            <consortium name="The Broad Institute Genome Sequencing Center for Infectious Disease"/>
            <person name="Wu L."/>
            <person name="Ma J."/>
        </authorList>
    </citation>
    <scope>NUCLEOTIDE SEQUENCE [LARGE SCALE GENOMIC DNA]</scope>
    <source>
        <strain evidence="3">JCM 3399</strain>
    </source>
</reference>
<dbReference type="InterPro" id="IPR016166">
    <property type="entry name" value="FAD-bd_PCMH"/>
</dbReference>
<evidence type="ECO:0000313" key="3">
    <source>
        <dbReference type="Proteomes" id="UP000654471"/>
    </source>
</evidence>
<dbReference type="PANTHER" id="PTHR42659:SF9">
    <property type="entry name" value="XANTHINE DEHYDROGENASE FAD-BINDING SUBUNIT XDHB-RELATED"/>
    <property type="match status" value="1"/>
</dbReference>
<proteinExistence type="predicted"/>
<protein>
    <submittedName>
        <fullName evidence="2">FAD-binding molybdopterin dehydrogenase</fullName>
    </submittedName>
</protein>
<dbReference type="InterPro" id="IPR002346">
    <property type="entry name" value="Mopterin_DH_FAD-bd"/>
</dbReference>
<dbReference type="PANTHER" id="PTHR42659">
    <property type="entry name" value="XANTHINE DEHYDROGENASE SUBUNIT C-RELATED"/>
    <property type="match status" value="1"/>
</dbReference>